<keyword evidence="5" id="KW-0812">Transmembrane</keyword>
<comment type="subcellular location">
    <subcellularLocation>
        <location evidence="1">Cell membrane</location>
    </subcellularLocation>
</comment>
<keyword evidence="5" id="KW-1133">Transmembrane helix</keyword>
<evidence type="ECO:0000313" key="7">
    <source>
        <dbReference type="Proteomes" id="UP001500185"/>
    </source>
</evidence>
<evidence type="ECO:0000256" key="4">
    <source>
        <dbReference type="ARBA" id="ARBA00023136"/>
    </source>
</evidence>
<proteinExistence type="inferred from homology"/>
<dbReference type="Pfam" id="PF06977">
    <property type="entry name" value="SdiA-regulated"/>
    <property type="match status" value="1"/>
</dbReference>
<evidence type="ECO:0000256" key="5">
    <source>
        <dbReference type="SAM" id="Phobius"/>
    </source>
</evidence>
<keyword evidence="3" id="KW-1003">Cell membrane</keyword>
<dbReference type="SUPFAM" id="SSF63825">
    <property type="entry name" value="YWTD domain"/>
    <property type="match status" value="1"/>
</dbReference>
<evidence type="ECO:0000313" key="6">
    <source>
        <dbReference type="EMBL" id="GAA0759468.1"/>
    </source>
</evidence>
<name>A0ABP3VMG5_9FLAO</name>
<accession>A0ABP3VMG5</accession>
<comment type="caution">
    <text evidence="6">The sequence shown here is derived from an EMBL/GenBank/DDBJ whole genome shotgun (WGS) entry which is preliminary data.</text>
</comment>
<organism evidence="6 7">
    <name type="scientific">Psychroflexus lacisalsi</name>
    <dbReference type="NCBI Taxonomy" id="503928"/>
    <lineage>
        <taxon>Bacteria</taxon>
        <taxon>Pseudomonadati</taxon>
        <taxon>Bacteroidota</taxon>
        <taxon>Flavobacteriia</taxon>
        <taxon>Flavobacteriales</taxon>
        <taxon>Flavobacteriaceae</taxon>
        <taxon>Psychroflexus</taxon>
    </lineage>
</organism>
<dbReference type="InterPro" id="IPR011042">
    <property type="entry name" value="6-blade_b-propeller_TolB-like"/>
</dbReference>
<dbReference type="EMBL" id="BAAAGG010000005">
    <property type="protein sequence ID" value="GAA0759468.1"/>
    <property type="molecule type" value="Genomic_DNA"/>
</dbReference>
<dbReference type="Gene3D" id="2.120.10.30">
    <property type="entry name" value="TolB, C-terminal domain"/>
    <property type="match status" value="1"/>
</dbReference>
<comment type="similarity">
    <text evidence="2">Belongs to the YjiK family.</text>
</comment>
<dbReference type="Proteomes" id="UP001500185">
    <property type="component" value="Unassembled WGS sequence"/>
</dbReference>
<evidence type="ECO:0000256" key="1">
    <source>
        <dbReference type="ARBA" id="ARBA00004236"/>
    </source>
</evidence>
<feature type="transmembrane region" description="Helical" evidence="5">
    <location>
        <begin position="6"/>
        <end position="24"/>
    </location>
</feature>
<reference evidence="7" key="1">
    <citation type="journal article" date="2019" name="Int. J. Syst. Evol. Microbiol.">
        <title>The Global Catalogue of Microorganisms (GCM) 10K type strain sequencing project: providing services to taxonomists for standard genome sequencing and annotation.</title>
        <authorList>
            <consortium name="The Broad Institute Genomics Platform"/>
            <consortium name="The Broad Institute Genome Sequencing Center for Infectious Disease"/>
            <person name="Wu L."/>
            <person name="Ma J."/>
        </authorList>
    </citation>
    <scope>NUCLEOTIDE SEQUENCE [LARGE SCALE GENOMIC DNA]</scope>
    <source>
        <strain evidence="7">JCM 16231</strain>
    </source>
</reference>
<keyword evidence="4 5" id="KW-0472">Membrane</keyword>
<dbReference type="InterPro" id="IPR009722">
    <property type="entry name" value="YjiK/CarP"/>
</dbReference>
<evidence type="ECO:0008006" key="8">
    <source>
        <dbReference type="Google" id="ProtNLM"/>
    </source>
</evidence>
<keyword evidence="7" id="KW-1185">Reference proteome</keyword>
<dbReference type="RefSeq" id="WP_224454286.1">
    <property type="nucleotide sequence ID" value="NZ_BAAAGG010000005.1"/>
</dbReference>
<protein>
    <recommendedName>
        <fullName evidence="8">SMP-30/Gluconolactonase/LRE-like region domain-containing protein</fullName>
    </recommendedName>
</protein>
<evidence type="ECO:0000256" key="3">
    <source>
        <dbReference type="ARBA" id="ARBA00022475"/>
    </source>
</evidence>
<gene>
    <name evidence="6" type="ORF">GCM10009433_17680</name>
</gene>
<evidence type="ECO:0000256" key="2">
    <source>
        <dbReference type="ARBA" id="ARBA00009852"/>
    </source>
</evidence>
<sequence length="283" mass="32597">MKQNLIVLSIITGILVLAGIVYYISKPEYNYTDKLKVKNTWILPAVLKEVSGISHIDDSRIACIQDEVGVIFIYDLEKKKIVDKIQFGPSGDYESIRIIDSVAYVMESSGKLFKIINFESNRSQIEIYQTGFSRKNDIESFDNHSESNTFLTIPKEKNLTNSSNDFIIYKINSSTYKVEKQAFSRITANDSIFETNKFFFVQNGFSPSELTIHPKTGEIFILDSKIPRLLILKPNGSFKKIYKLNPKYFQQPEGISFDSQGRMYVSNEESDFHKQNIQLVEWE</sequence>